<feature type="transmembrane region" description="Helical" evidence="1">
    <location>
        <begin position="33"/>
        <end position="53"/>
    </location>
</feature>
<protein>
    <submittedName>
        <fullName evidence="2">Uncharacterized protein</fullName>
    </submittedName>
</protein>
<dbReference type="Proteomes" id="UP001597521">
    <property type="component" value="Unassembled WGS sequence"/>
</dbReference>
<gene>
    <name evidence="2" type="ORF">ACFSX5_12175</name>
</gene>
<evidence type="ECO:0000313" key="2">
    <source>
        <dbReference type="EMBL" id="MFD2648547.1"/>
    </source>
</evidence>
<accession>A0ABW5QLH8</accession>
<sequence>MAHPGIEDDPRRLRDIVATDEERPSWSQQLANGLGGLMLLLVTGVVIVLLVLWRSP</sequence>
<keyword evidence="1" id="KW-0472">Membrane</keyword>
<organism evidence="2 3">
    <name type="scientific">Devosia albogilva</name>
    <dbReference type="NCBI Taxonomy" id="429726"/>
    <lineage>
        <taxon>Bacteria</taxon>
        <taxon>Pseudomonadati</taxon>
        <taxon>Pseudomonadota</taxon>
        <taxon>Alphaproteobacteria</taxon>
        <taxon>Hyphomicrobiales</taxon>
        <taxon>Devosiaceae</taxon>
        <taxon>Devosia</taxon>
    </lineage>
</organism>
<keyword evidence="1" id="KW-1133">Transmembrane helix</keyword>
<reference evidence="3" key="1">
    <citation type="journal article" date="2019" name="Int. J. Syst. Evol. Microbiol.">
        <title>The Global Catalogue of Microorganisms (GCM) 10K type strain sequencing project: providing services to taxonomists for standard genome sequencing and annotation.</title>
        <authorList>
            <consortium name="The Broad Institute Genomics Platform"/>
            <consortium name="The Broad Institute Genome Sequencing Center for Infectious Disease"/>
            <person name="Wu L."/>
            <person name="Ma J."/>
        </authorList>
    </citation>
    <scope>NUCLEOTIDE SEQUENCE [LARGE SCALE GENOMIC DNA]</scope>
    <source>
        <strain evidence="3">CCM 7427</strain>
    </source>
</reference>
<keyword evidence="3" id="KW-1185">Reference proteome</keyword>
<evidence type="ECO:0000256" key="1">
    <source>
        <dbReference type="SAM" id="Phobius"/>
    </source>
</evidence>
<name>A0ABW5QLH8_9HYPH</name>
<dbReference type="EMBL" id="JBHUNP010000001">
    <property type="protein sequence ID" value="MFD2648547.1"/>
    <property type="molecule type" value="Genomic_DNA"/>
</dbReference>
<proteinExistence type="predicted"/>
<dbReference type="RefSeq" id="WP_386833747.1">
    <property type="nucleotide sequence ID" value="NZ_JBHUNP010000001.1"/>
</dbReference>
<evidence type="ECO:0000313" key="3">
    <source>
        <dbReference type="Proteomes" id="UP001597521"/>
    </source>
</evidence>
<keyword evidence="1" id="KW-0812">Transmembrane</keyword>
<comment type="caution">
    <text evidence="2">The sequence shown here is derived from an EMBL/GenBank/DDBJ whole genome shotgun (WGS) entry which is preliminary data.</text>
</comment>